<dbReference type="EMBL" id="GL447527">
    <property type="protein sequence ID" value="EFN86411.1"/>
    <property type="molecule type" value="Genomic_DNA"/>
</dbReference>
<dbReference type="Proteomes" id="UP000008237">
    <property type="component" value="Unassembled WGS sequence"/>
</dbReference>
<gene>
    <name evidence="1" type="ORF">EAI_04519</name>
</gene>
<evidence type="ECO:0000313" key="1">
    <source>
        <dbReference type="EMBL" id="EFN86411.1"/>
    </source>
</evidence>
<name>E2BD17_HARSA</name>
<feature type="non-terminal residue" evidence="1">
    <location>
        <position position="102"/>
    </location>
</feature>
<protein>
    <submittedName>
        <fullName evidence="1">Uncharacterized protein</fullName>
    </submittedName>
</protein>
<dbReference type="PANTHER" id="PTHR33053">
    <property type="entry name" value="PROTEIN, PUTATIVE-RELATED"/>
    <property type="match status" value="1"/>
</dbReference>
<keyword evidence="2" id="KW-1185">Reference proteome</keyword>
<proteinExistence type="predicted"/>
<dbReference type="OMA" id="NIRHNAC"/>
<sequence>FRNAIAAWSIKYNIRHNACNALLQILQEHTSCNFFKDARTLLKTPRQTEIVKICGGEYFYWGFSDILRNMCLKYDNKQIQLILNIDGLPLAKSSNASIWPIL</sequence>
<dbReference type="InParanoid" id="E2BD17"/>
<reference evidence="1 2" key="1">
    <citation type="journal article" date="2010" name="Science">
        <title>Genomic comparison of the ants Camponotus floridanus and Harpegnathos saltator.</title>
        <authorList>
            <person name="Bonasio R."/>
            <person name="Zhang G."/>
            <person name="Ye C."/>
            <person name="Mutti N.S."/>
            <person name="Fang X."/>
            <person name="Qin N."/>
            <person name="Donahue G."/>
            <person name="Yang P."/>
            <person name="Li Q."/>
            <person name="Li C."/>
            <person name="Zhang P."/>
            <person name="Huang Z."/>
            <person name="Berger S.L."/>
            <person name="Reinberg D."/>
            <person name="Wang J."/>
            <person name="Liebig J."/>
        </authorList>
    </citation>
    <scope>NUCLEOTIDE SEQUENCE [LARGE SCALE GENOMIC DNA]</scope>
    <source>
        <strain evidence="1 2">R22 G/1</strain>
    </source>
</reference>
<evidence type="ECO:0000313" key="2">
    <source>
        <dbReference type="Proteomes" id="UP000008237"/>
    </source>
</evidence>
<dbReference type="AlphaFoldDB" id="E2BD17"/>
<feature type="non-terminal residue" evidence="1">
    <location>
        <position position="1"/>
    </location>
</feature>
<organism evidence="2">
    <name type="scientific">Harpegnathos saltator</name>
    <name type="common">Jerdon's jumping ant</name>
    <dbReference type="NCBI Taxonomy" id="610380"/>
    <lineage>
        <taxon>Eukaryota</taxon>
        <taxon>Metazoa</taxon>
        <taxon>Ecdysozoa</taxon>
        <taxon>Arthropoda</taxon>
        <taxon>Hexapoda</taxon>
        <taxon>Insecta</taxon>
        <taxon>Pterygota</taxon>
        <taxon>Neoptera</taxon>
        <taxon>Endopterygota</taxon>
        <taxon>Hymenoptera</taxon>
        <taxon>Apocrita</taxon>
        <taxon>Aculeata</taxon>
        <taxon>Formicoidea</taxon>
        <taxon>Formicidae</taxon>
        <taxon>Ponerinae</taxon>
        <taxon>Ponerini</taxon>
        <taxon>Harpegnathos</taxon>
    </lineage>
</organism>
<dbReference type="PANTHER" id="PTHR33053:SF26">
    <property type="entry name" value="TRANSPOSASE DOMAIN-CONTAINING PROTEIN"/>
    <property type="match status" value="1"/>
</dbReference>
<accession>E2BD17</accession>